<dbReference type="PANTHER" id="PTHR45453">
    <property type="entry name" value="PHOSPHATE REGULON SENSOR PROTEIN PHOR"/>
    <property type="match status" value="1"/>
</dbReference>
<evidence type="ECO:0000256" key="6">
    <source>
        <dbReference type="ARBA" id="ARBA00022777"/>
    </source>
</evidence>
<dbReference type="SMART" id="SM00387">
    <property type="entry name" value="HATPase_c"/>
    <property type="match status" value="1"/>
</dbReference>
<evidence type="ECO:0000256" key="1">
    <source>
        <dbReference type="ARBA" id="ARBA00000085"/>
    </source>
</evidence>
<dbReference type="Gene3D" id="3.30.565.10">
    <property type="entry name" value="Histidine kinase-like ATPase, C-terminal domain"/>
    <property type="match status" value="1"/>
</dbReference>
<proteinExistence type="predicted"/>
<sequence>MNRNIFKHLVLKFIISFVFILFINLLILTICVLTINNNHSVSKQIDYITKHISVTESDITIDKQIKKLLKEHDIWLLAIDNETGVVKYSYRKPDEIPNHYSYADVSRFSKYYLKDYPVFTNIKNNYLFVIGFPKNSYARYSNNYISISMVKKIPLIFLLTMILNCAYFIILYIYSNFRLRKKILPLVETIIQLPNGLSSSIKPVYGLEEIIYALEKTDKKLKDEQKFRQDWVAGIAHDIKTPLSIVLSNVAMAKDLTNNKELNKYLDPILTETYYIQNILNDLNIFARLNNQIFQIQKEEILILPFVRQIIIQILNQEIWENVDISFHPNQSIENTYVKIDKFLFSRVIHNIIYNSILHNPSGCKIDISLSKVDEKIYLTILDNGIGVKPEQLHQLNSLDEKNFDIAFIRTTGIGLYISKRIIQLNQGELKISSKYKQFFKVEIII</sequence>
<dbReference type="Pfam" id="PF00512">
    <property type="entry name" value="HisKA"/>
    <property type="match status" value="1"/>
</dbReference>
<dbReference type="RefSeq" id="WP_282007549.1">
    <property type="nucleotide sequence ID" value="NZ_JARQBI010000046.1"/>
</dbReference>
<keyword evidence="8" id="KW-1133">Transmembrane helix</keyword>
<comment type="catalytic activity">
    <reaction evidence="1">
        <text>ATP + protein L-histidine = ADP + protein N-phospho-L-histidine.</text>
        <dbReference type="EC" id="2.7.13.3"/>
    </reaction>
</comment>
<evidence type="ECO:0000256" key="3">
    <source>
        <dbReference type="ARBA" id="ARBA00012438"/>
    </source>
</evidence>
<evidence type="ECO:0000259" key="9">
    <source>
        <dbReference type="PROSITE" id="PS50109"/>
    </source>
</evidence>
<dbReference type="InterPro" id="IPR005467">
    <property type="entry name" value="His_kinase_dom"/>
</dbReference>
<dbReference type="SUPFAM" id="SSF55874">
    <property type="entry name" value="ATPase domain of HSP90 chaperone/DNA topoisomerase II/histidine kinase"/>
    <property type="match status" value="1"/>
</dbReference>
<accession>A0AAW8TUG9</accession>
<name>A0AAW8TUG9_9ENTE</name>
<feature type="transmembrane region" description="Helical" evidence="8">
    <location>
        <begin position="153"/>
        <end position="174"/>
    </location>
</feature>
<dbReference type="PANTHER" id="PTHR45453:SF1">
    <property type="entry name" value="PHOSPHATE REGULON SENSOR PROTEIN PHOR"/>
    <property type="match status" value="1"/>
</dbReference>
<feature type="domain" description="Histidine kinase" evidence="9">
    <location>
        <begin position="234"/>
        <end position="446"/>
    </location>
</feature>
<evidence type="ECO:0000256" key="8">
    <source>
        <dbReference type="SAM" id="Phobius"/>
    </source>
</evidence>
<dbReference type="Pfam" id="PF02518">
    <property type="entry name" value="HATPase_c"/>
    <property type="match status" value="1"/>
</dbReference>
<evidence type="ECO:0000256" key="4">
    <source>
        <dbReference type="ARBA" id="ARBA00022553"/>
    </source>
</evidence>
<dbReference type="GO" id="GO:0005886">
    <property type="term" value="C:plasma membrane"/>
    <property type="evidence" value="ECO:0007669"/>
    <property type="project" value="TreeGrafter"/>
</dbReference>
<keyword evidence="4" id="KW-0597">Phosphoprotein</keyword>
<dbReference type="AlphaFoldDB" id="A0AAW8TUG9"/>
<keyword evidence="5" id="KW-0808">Transferase</keyword>
<dbReference type="GO" id="GO:0016036">
    <property type="term" value="P:cellular response to phosphate starvation"/>
    <property type="evidence" value="ECO:0007669"/>
    <property type="project" value="TreeGrafter"/>
</dbReference>
<dbReference type="InterPro" id="IPR050351">
    <property type="entry name" value="BphY/WalK/GraS-like"/>
</dbReference>
<dbReference type="EC" id="2.7.13.3" evidence="3"/>
<dbReference type="Proteomes" id="UP001255696">
    <property type="component" value="Unassembled WGS sequence"/>
</dbReference>
<feature type="transmembrane region" description="Helical" evidence="8">
    <location>
        <begin position="9"/>
        <end position="35"/>
    </location>
</feature>
<dbReference type="EMBL" id="JARQBI010000046">
    <property type="protein sequence ID" value="MDT2797824.1"/>
    <property type="molecule type" value="Genomic_DNA"/>
</dbReference>
<dbReference type="Gene3D" id="1.10.287.130">
    <property type="match status" value="1"/>
</dbReference>
<dbReference type="InterPro" id="IPR003594">
    <property type="entry name" value="HATPase_dom"/>
</dbReference>
<comment type="caution">
    <text evidence="10">The sequence shown here is derived from an EMBL/GenBank/DDBJ whole genome shotgun (WGS) entry which is preliminary data.</text>
</comment>
<evidence type="ECO:0000256" key="5">
    <source>
        <dbReference type="ARBA" id="ARBA00022679"/>
    </source>
</evidence>
<dbReference type="SMART" id="SM00388">
    <property type="entry name" value="HisKA"/>
    <property type="match status" value="1"/>
</dbReference>
<evidence type="ECO:0000313" key="11">
    <source>
        <dbReference type="Proteomes" id="UP001255696"/>
    </source>
</evidence>
<dbReference type="GO" id="GO:0000155">
    <property type="term" value="F:phosphorelay sensor kinase activity"/>
    <property type="evidence" value="ECO:0007669"/>
    <property type="project" value="InterPro"/>
</dbReference>
<dbReference type="PROSITE" id="PS50109">
    <property type="entry name" value="HIS_KIN"/>
    <property type="match status" value="1"/>
</dbReference>
<dbReference type="PRINTS" id="PR00344">
    <property type="entry name" value="BCTRLSENSOR"/>
</dbReference>
<gene>
    <name evidence="10" type="ORF">P7H47_11305</name>
</gene>
<dbReference type="GO" id="GO:0004721">
    <property type="term" value="F:phosphoprotein phosphatase activity"/>
    <property type="evidence" value="ECO:0007669"/>
    <property type="project" value="TreeGrafter"/>
</dbReference>
<dbReference type="CDD" id="cd00082">
    <property type="entry name" value="HisKA"/>
    <property type="match status" value="1"/>
</dbReference>
<evidence type="ECO:0000256" key="2">
    <source>
        <dbReference type="ARBA" id="ARBA00004370"/>
    </source>
</evidence>
<dbReference type="InterPro" id="IPR003661">
    <property type="entry name" value="HisK_dim/P_dom"/>
</dbReference>
<reference evidence="10" key="1">
    <citation type="submission" date="2023-03" db="EMBL/GenBank/DDBJ databases">
        <authorList>
            <person name="Shen W."/>
            <person name="Cai J."/>
        </authorList>
    </citation>
    <scope>NUCLEOTIDE SEQUENCE</scope>
    <source>
        <strain evidence="10">B245-2</strain>
    </source>
</reference>
<dbReference type="InterPro" id="IPR036097">
    <property type="entry name" value="HisK_dim/P_sf"/>
</dbReference>
<keyword evidence="8" id="KW-0812">Transmembrane</keyword>
<keyword evidence="8" id="KW-0472">Membrane</keyword>
<evidence type="ECO:0000313" key="10">
    <source>
        <dbReference type="EMBL" id="MDT2797824.1"/>
    </source>
</evidence>
<dbReference type="InterPro" id="IPR004358">
    <property type="entry name" value="Sig_transdc_His_kin-like_C"/>
</dbReference>
<keyword evidence="6 10" id="KW-0418">Kinase</keyword>
<comment type="subcellular location">
    <subcellularLocation>
        <location evidence="2">Membrane</location>
    </subcellularLocation>
</comment>
<keyword evidence="7" id="KW-0902">Two-component regulatory system</keyword>
<evidence type="ECO:0000256" key="7">
    <source>
        <dbReference type="ARBA" id="ARBA00023012"/>
    </source>
</evidence>
<dbReference type="SUPFAM" id="SSF47384">
    <property type="entry name" value="Homodimeric domain of signal transducing histidine kinase"/>
    <property type="match status" value="1"/>
</dbReference>
<protein>
    <recommendedName>
        <fullName evidence="3">histidine kinase</fullName>
        <ecNumber evidence="3">2.7.13.3</ecNumber>
    </recommendedName>
</protein>
<organism evidence="10 11">
    <name type="scientific">Enterococcus cecorum</name>
    <dbReference type="NCBI Taxonomy" id="44008"/>
    <lineage>
        <taxon>Bacteria</taxon>
        <taxon>Bacillati</taxon>
        <taxon>Bacillota</taxon>
        <taxon>Bacilli</taxon>
        <taxon>Lactobacillales</taxon>
        <taxon>Enterococcaceae</taxon>
        <taxon>Enterococcus</taxon>
    </lineage>
</organism>
<dbReference type="InterPro" id="IPR036890">
    <property type="entry name" value="HATPase_C_sf"/>
</dbReference>